<feature type="domain" description="Peptidase C14 caspase" evidence="7">
    <location>
        <begin position="116"/>
        <end position="401"/>
    </location>
</feature>
<dbReference type="InterPro" id="IPR029030">
    <property type="entry name" value="Caspase-like_dom_sf"/>
</dbReference>
<reference evidence="8 9" key="1">
    <citation type="journal article" date="2016" name="Proc. Natl. Acad. Sci. U.S.A.">
        <title>Comparative genomics of biotechnologically important yeasts.</title>
        <authorList>
            <person name="Riley R."/>
            <person name="Haridas S."/>
            <person name="Wolfe K.H."/>
            <person name="Lopes M.R."/>
            <person name="Hittinger C.T."/>
            <person name="Goeker M."/>
            <person name="Salamov A.A."/>
            <person name="Wisecaver J.H."/>
            <person name="Long T.M."/>
            <person name="Calvey C.H."/>
            <person name="Aerts A.L."/>
            <person name="Barry K.W."/>
            <person name="Choi C."/>
            <person name="Clum A."/>
            <person name="Coughlan A.Y."/>
            <person name="Deshpande S."/>
            <person name="Douglass A.P."/>
            <person name="Hanson S.J."/>
            <person name="Klenk H.-P."/>
            <person name="LaButti K.M."/>
            <person name="Lapidus A."/>
            <person name="Lindquist E.A."/>
            <person name="Lipzen A.M."/>
            <person name="Meier-Kolthoff J.P."/>
            <person name="Ohm R.A."/>
            <person name="Otillar R.P."/>
            <person name="Pangilinan J.L."/>
            <person name="Peng Y."/>
            <person name="Rokas A."/>
            <person name="Rosa C.A."/>
            <person name="Scheuner C."/>
            <person name="Sibirny A.A."/>
            <person name="Slot J.C."/>
            <person name="Stielow J.B."/>
            <person name="Sun H."/>
            <person name="Kurtzman C.P."/>
            <person name="Blackwell M."/>
            <person name="Grigoriev I.V."/>
            <person name="Jeffries T.W."/>
        </authorList>
    </citation>
    <scope>NUCLEOTIDE SEQUENCE [LARGE SCALE GENOMIC DNA]</scope>
    <source>
        <strain evidence="9">ATCC 58044 / CBS 1984 / NCYC 433 / NRRL Y-366-8</strain>
    </source>
</reference>
<dbReference type="InterPro" id="IPR050452">
    <property type="entry name" value="Metacaspase"/>
</dbReference>
<keyword evidence="9" id="KW-1185">Reference proteome</keyword>
<dbReference type="AlphaFoldDB" id="A0A1E3NZC9"/>
<dbReference type="GeneID" id="30202319"/>
<evidence type="ECO:0000256" key="5">
    <source>
        <dbReference type="ARBA" id="ARBA00023145"/>
    </source>
</evidence>
<dbReference type="PANTHER" id="PTHR48104">
    <property type="entry name" value="METACASPASE-4"/>
    <property type="match status" value="1"/>
</dbReference>
<evidence type="ECO:0000256" key="4">
    <source>
        <dbReference type="ARBA" id="ARBA00022807"/>
    </source>
</evidence>
<feature type="compositionally biased region" description="Polar residues" evidence="6">
    <location>
        <begin position="61"/>
        <end position="86"/>
    </location>
</feature>
<evidence type="ECO:0000256" key="2">
    <source>
        <dbReference type="ARBA" id="ARBA00016994"/>
    </source>
</evidence>
<dbReference type="Gene3D" id="3.40.50.12660">
    <property type="match status" value="1"/>
</dbReference>
<dbReference type="RefSeq" id="XP_019037557.1">
    <property type="nucleotide sequence ID" value="XM_019185073.1"/>
</dbReference>
<name>A0A1E3NZC9_WICAA</name>
<gene>
    <name evidence="8" type="ORF">WICANDRAFT_80495</name>
</gene>
<dbReference type="GO" id="GO:0006915">
    <property type="term" value="P:apoptotic process"/>
    <property type="evidence" value="ECO:0007669"/>
    <property type="project" value="UniProtKB-KW"/>
</dbReference>
<feature type="compositionally biased region" description="Pro residues" evidence="6">
    <location>
        <begin position="20"/>
        <end position="60"/>
    </location>
</feature>
<dbReference type="EMBL" id="KV454212">
    <property type="protein sequence ID" value="ODQ58350.1"/>
    <property type="molecule type" value="Genomic_DNA"/>
</dbReference>
<keyword evidence="4" id="KW-0645">Protease</keyword>
<dbReference type="STRING" id="683960.A0A1E3NZC9"/>
<dbReference type="OrthoDB" id="3223806at2759"/>
<dbReference type="GO" id="GO:0006515">
    <property type="term" value="P:protein quality control for misfolded or incompletely synthesized proteins"/>
    <property type="evidence" value="ECO:0007669"/>
    <property type="project" value="EnsemblFungi"/>
</dbReference>
<dbReference type="InterPro" id="IPR011600">
    <property type="entry name" value="Pept_C14_caspase"/>
</dbReference>
<evidence type="ECO:0000256" key="6">
    <source>
        <dbReference type="SAM" id="MobiDB-lite"/>
    </source>
</evidence>
<feature type="region of interest" description="Disordered" evidence="6">
    <location>
        <begin position="1"/>
        <end position="102"/>
    </location>
</feature>
<feature type="compositionally biased region" description="Polar residues" evidence="6">
    <location>
        <begin position="1"/>
        <end position="13"/>
    </location>
</feature>
<accession>A0A1E3NZC9</accession>
<evidence type="ECO:0000256" key="1">
    <source>
        <dbReference type="ARBA" id="ARBA00009005"/>
    </source>
</evidence>
<evidence type="ECO:0000256" key="3">
    <source>
        <dbReference type="ARBA" id="ARBA00022703"/>
    </source>
</evidence>
<keyword evidence="4" id="KW-0378">Hydrolase</keyword>
<evidence type="ECO:0000313" key="8">
    <source>
        <dbReference type="EMBL" id="ODQ58350.1"/>
    </source>
</evidence>
<dbReference type="Proteomes" id="UP000094112">
    <property type="component" value="Unassembled WGS sequence"/>
</dbReference>
<dbReference type="GO" id="GO:0005829">
    <property type="term" value="C:cytosol"/>
    <property type="evidence" value="ECO:0007669"/>
    <property type="project" value="EnsemblFungi"/>
</dbReference>
<dbReference type="GO" id="GO:0005634">
    <property type="term" value="C:nucleus"/>
    <property type="evidence" value="ECO:0007669"/>
    <property type="project" value="EnsemblFungi"/>
</dbReference>
<dbReference type="GO" id="GO:0004198">
    <property type="term" value="F:calcium-dependent cysteine-type endopeptidase activity"/>
    <property type="evidence" value="ECO:0007669"/>
    <property type="project" value="EnsemblFungi"/>
</dbReference>
<sequence>MYPGQTRQQNTYNGGQYAPPQGPPPQGFAPPPGPPPSGYGAPPPGPPPRSYGPPSGPPPNVQMQQQAYNSHQGQYSFQDPRNGQHTTFDRPQAPPPQQTQVIGNGYSYQYSQCNGRRKALIIGINYIGTKNQLRGCINDANAMCKFLIDRFGYKKEDIVMLTDDQREMVKVPTRANIIRACQWLVSEARPNDSLVFHFSGHGGTQKNLDGSEESGFDSTIVPVDFEAAGQIIDDQLHDLLVRPLPPGARLTAFFDSCHSGSALDLPFVYSTKGVIKEPNMLKAVGSSGLSAVMSYAQGNIGGVVSSLSDAFTKVSRGGSHNREQEIARNFSPADVIMISGSKDEQTSADSTEFGVATGAMSYSFINVMASQPVQSYISLLNNMRAALSGKYSQKPQLSASHPIDVNLQFIM</sequence>
<keyword evidence="5" id="KW-0865">Zymogen</keyword>
<comment type="similarity">
    <text evidence="1">Belongs to the peptidase C14B family.</text>
</comment>
<evidence type="ECO:0000259" key="7">
    <source>
        <dbReference type="Pfam" id="PF00656"/>
    </source>
</evidence>
<dbReference type="SUPFAM" id="SSF52129">
    <property type="entry name" value="Caspase-like"/>
    <property type="match status" value="1"/>
</dbReference>
<protein>
    <recommendedName>
        <fullName evidence="2">Metacaspase-1</fullName>
    </recommendedName>
</protein>
<dbReference type="Pfam" id="PF00656">
    <property type="entry name" value="Peptidase_C14"/>
    <property type="match status" value="1"/>
</dbReference>
<proteinExistence type="inferred from homology"/>
<evidence type="ECO:0000313" key="9">
    <source>
        <dbReference type="Proteomes" id="UP000094112"/>
    </source>
</evidence>
<keyword evidence="3" id="KW-0053">Apoptosis</keyword>
<organism evidence="8 9">
    <name type="scientific">Wickerhamomyces anomalus (strain ATCC 58044 / CBS 1984 / NCYC 433 / NRRL Y-366-8)</name>
    <name type="common">Yeast</name>
    <name type="synonym">Hansenula anomala</name>
    <dbReference type="NCBI Taxonomy" id="683960"/>
    <lineage>
        <taxon>Eukaryota</taxon>
        <taxon>Fungi</taxon>
        <taxon>Dikarya</taxon>
        <taxon>Ascomycota</taxon>
        <taxon>Saccharomycotina</taxon>
        <taxon>Saccharomycetes</taxon>
        <taxon>Phaffomycetales</taxon>
        <taxon>Wickerhamomycetaceae</taxon>
        <taxon>Wickerhamomyces</taxon>
    </lineage>
</organism>
<dbReference type="PANTHER" id="PTHR48104:SF30">
    <property type="entry name" value="METACASPASE-1"/>
    <property type="match status" value="1"/>
</dbReference>
<keyword evidence="4" id="KW-0788">Thiol protease</keyword>